<dbReference type="SUPFAM" id="SSF52172">
    <property type="entry name" value="CheY-like"/>
    <property type="match status" value="1"/>
</dbReference>
<organism evidence="4 5">
    <name type="scientific">Dyadobacter subterraneus</name>
    <dbReference type="NCBI Taxonomy" id="2773304"/>
    <lineage>
        <taxon>Bacteria</taxon>
        <taxon>Pseudomonadati</taxon>
        <taxon>Bacteroidota</taxon>
        <taxon>Cytophagia</taxon>
        <taxon>Cytophagales</taxon>
        <taxon>Spirosomataceae</taxon>
        <taxon>Dyadobacter</taxon>
    </lineage>
</organism>
<reference evidence="5" key="1">
    <citation type="submission" date="2023-07" db="EMBL/GenBank/DDBJ databases">
        <title>Dyadobacter sp. nov 'subterranea' isolated from contaminted grondwater.</title>
        <authorList>
            <person name="Szabo I."/>
            <person name="Al-Omari J."/>
            <person name="Szerdahelyi S.G."/>
            <person name="Rado J."/>
        </authorList>
    </citation>
    <scope>NUCLEOTIDE SEQUENCE [LARGE SCALE GENOMIC DNA]</scope>
    <source>
        <strain evidence="5">UP-52</strain>
    </source>
</reference>
<dbReference type="PANTHER" id="PTHR37299:SF1">
    <property type="entry name" value="STAGE 0 SPORULATION PROTEIN A HOMOLOG"/>
    <property type="match status" value="1"/>
</dbReference>
<dbReference type="Pfam" id="PF00072">
    <property type="entry name" value="Response_reg"/>
    <property type="match status" value="1"/>
</dbReference>
<dbReference type="Gene3D" id="2.40.50.1020">
    <property type="entry name" value="LytTr DNA-binding domain"/>
    <property type="match status" value="1"/>
</dbReference>
<comment type="caution">
    <text evidence="4">The sequence shown here is derived from an EMBL/GenBank/DDBJ whole genome shotgun (WGS) entry which is preliminary data.</text>
</comment>
<proteinExistence type="predicted"/>
<dbReference type="PROSITE" id="PS50110">
    <property type="entry name" value="RESPONSE_REGULATORY"/>
    <property type="match status" value="1"/>
</dbReference>
<dbReference type="EMBL" id="JACYGY010000001">
    <property type="protein sequence ID" value="MBE9464451.1"/>
    <property type="molecule type" value="Genomic_DNA"/>
</dbReference>
<keyword evidence="1" id="KW-0597">Phosphoprotein</keyword>
<dbReference type="PROSITE" id="PS50930">
    <property type="entry name" value="HTH_LYTTR"/>
    <property type="match status" value="1"/>
</dbReference>
<evidence type="ECO:0000259" key="2">
    <source>
        <dbReference type="PROSITE" id="PS50110"/>
    </source>
</evidence>
<dbReference type="InterPro" id="IPR011006">
    <property type="entry name" value="CheY-like_superfamily"/>
</dbReference>
<dbReference type="RefSeq" id="WP_194122515.1">
    <property type="nucleotide sequence ID" value="NZ_JACYGY010000001.1"/>
</dbReference>
<dbReference type="InterPro" id="IPR046947">
    <property type="entry name" value="LytR-like"/>
</dbReference>
<feature type="modified residue" description="4-aspartylphosphate" evidence="1">
    <location>
        <position position="55"/>
    </location>
</feature>
<dbReference type="SMART" id="SM00850">
    <property type="entry name" value="LytTR"/>
    <property type="match status" value="1"/>
</dbReference>
<feature type="domain" description="HTH LytTR-type" evidence="3">
    <location>
        <begin position="147"/>
        <end position="219"/>
    </location>
</feature>
<dbReference type="PANTHER" id="PTHR37299">
    <property type="entry name" value="TRANSCRIPTIONAL REGULATOR-RELATED"/>
    <property type="match status" value="1"/>
</dbReference>
<gene>
    <name evidence="4" type="ORF">IEE83_21405</name>
</gene>
<feature type="domain" description="Response regulatory" evidence="2">
    <location>
        <begin position="2"/>
        <end position="115"/>
    </location>
</feature>
<sequence length="255" mass="29482">MNILIIEDEIKTAKSLAQIITSIRPEAKIVATIQSVERAVLYLSENTQPDLIFMDIQLSDGLCFQIFESVKVVPPVIFCTAYDNYAIEAFKANGIDYLLKPFKKEHIESALDKLSNLRSYFSAEKPLVPDLELLLKKLGEPDGKKSFLVFNKNKYMTVKTESIAFFYIHNESTCIVTFDQHEYSISQPLEEIQNIVQSSQFYRLNRQYLINFEAVKEVEHYFSRKLFVKLTVPTAEKLLLGKEKVSSFLNWLENR</sequence>
<dbReference type="Pfam" id="PF04397">
    <property type="entry name" value="LytTR"/>
    <property type="match status" value="1"/>
</dbReference>
<evidence type="ECO:0000259" key="3">
    <source>
        <dbReference type="PROSITE" id="PS50930"/>
    </source>
</evidence>
<dbReference type="Proteomes" id="UP000634134">
    <property type="component" value="Unassembled WGS sequence"/>
</dbReference>
<name>A0ABR9WJB9_9BACT</name>
<keyword evidence="5" id="KW-1185">Reference proteome</keyword>
<dbReference type="InterPro" id="IPR001789">
    <property type="entry name" value="Sig_transdc_resp-reg_receiver"/>
</dbReference>
<dbReference type="InterPro" id="IPR007492">
    <property type="entry name" value="LytTR_DNA-bd_dom"/>
</dbReference>
<protein>
    <submittedName>
        <fullName evidence="4">Response regulator transcription factor</fullName>
    </submittedName>
</protein>
<dbReference type="SMART" id="SM00448">
    <property type="entry name" value="REC"/>
    <property type="match status" value="1"/>
</dbReference>
<dbReference type="Gene3D" id="3.40.50.2300">
    <property type="match status" value="1"/>
</dbReference>
<evidence type="ECO:0000313" key="4">
    <source>
        <dbReference type="EMBL" id="MBE9464451.1"/>
    </source>
</evidence>
<evidence type="ECO:0000313" key="5">
    <source>
        <dbReference type="Proteomes" id="UP000634134"/>
    </source>
</evidence>
<accession>A0ABR9WJB9</accession>
<evidence type="ECO:0000256" key="1">
    <source>
        <dbReference type="PROSITE-ProRule" id="PRU00169"/>
    </source>
</evidence>